<evidence type="ECO:0000256" key="7">
    <source>
        <dbReference type="ARBA" id="ARBA00022918"/>
    </source>
</evidence>
<organism evidence="9 10">
    <name type="scientific">Solanum verrucosum</name>
    <dbReference type="NCBI Taxonomy" id="315347"/>
    <lineage>
        <taxon>Eukaryota</taxon>
        <taxon>Viridiplantae</taxon>
        <taxon>Streptophyta</taxon>
        <taxon>Embryophyta</taxon>
        <taxon>Tracheophyta</taxon>
        <taxon>Spermatophyta</taxon>
        <taxon>Magnoliopsida</taxon>
        <taxon>eudicotyledons</taxon>
        <taxon>Gunneridae</taxon>
        <taxon>Pentapetalae</taxon>
        <taxon>asterids</taxon>
        <taxon>lamiids</taxon>
        <taxon>Solanales</taxon>
        <taxon>Solanaceae</taxon>
        <taxon>Solanoideae</taxon>
        <taxon>Solaneae</taxon>
        <taxon>Solanum</taxon>
    </lineage>
</organism>
<evidence type="ECO:0000256" key="6">
    <source>
        <dbReference type="ARBA" id="ARBA00022801"/>
    </source>
</evidence>
<dbReference type="AlphaFoldDB" id="A0AAF0R2K1"/>
<dbReference type="Gene3D" id="3.10.20.370">
    <property type="match status" value="1"/>
</dbReference>
<dbReference type="Gene3D" id="3.10.10.10">
    <property type="entry name" value="HIV Type 1 Reverse Transcriptase, subunit A, domain 1"/>
    <property type="match status" value="1"/>
</dbReference>
<dbReference type="GO" id="GO:0006508">
    <property type="term" value="P:proteolysis"/>
    <property type="evidence" value="ECO:0007669"/>
    <property type="project" value="UniProtKB-KW"/>
</dbReference>
<keyword evidence="10" id="KW-1185">Reference proteome</keyword>
<dbReference type="Pfam" id="PF00078">
    <property type="entry name" value="RVT_1"/>
    <property type="match status" value="1"/>
</dbReference>
<dbReference type="InterPro" id="IPR000477">
    <property type="entry name" value="RT_dom"/>
</dbReference>
<dbReference type="Pfam" id="PF17917">
    <property type="entry name" value="RT_RNaseH"/>
    <property type="match status" value="1"/>
</dbReference>
<dbReference type="GO" id="GO:0008233">
    <property type="term" value="F:peptidase activity"/>
    <property type="evidence" value="ECO:0007669"/>
    <property type="project" value="UniProtKB-KW"/>
</dbReference>
<evidence type="ECO:0000313" key="10">
    <source>
        <dbReference type="Proteomes" id="UP001234989"/>
    </source>
</evidence>
<dbReference type="InterPro" id="IPR043502">
    <property type="entry name" value="DNA/RNA_pol_sf"/>
</dbReference>
<dbReference type="Proteomes" id="UP001234989">
    <property type="component" value="Chromosome 6"/>
</dbReference>
<dbReference type="FunFam" id="3.30.70.270:FF:000020">
    <property type="entry name" value="Transposon Tf2-6 polyprotein-like Protein"/>
    <property type="match status" value="1"/>
</dbReference>
<evidence type="ECO:0000259" key="8">
    <source>
        <dbReference type="PROSITE" id="PS50878"/>
    </source>
</evidence>
<keyword evidence="7" id="KW-0695">RNA-directed DNA polymerase</keyword>
<evidence type="ECO:0000256" key="1">
    <source>
        <dbReference type="ARBA" id="ARBA00022670"/>
    </source>
</evidence>
<name>A0AAF0R2K1_SOLVR</name>
<evidence type="ECO:0000256" key="2">
    <source>
        <dbReference type="ARBA" id="ARBA00022679"/>
    </source>
</evidence>
<evidence type="ECO:0000256" key="5">
    <source>
        <dbReference type="ARBA" id="ARBA00022759"/>
    </source>
</evidence>
<keyword evidence="1" id="KW-0645">Protease</keyword>
<keyword evidence="5" id="KW-0255">Endonuclease</keyword>
<proteinExistence type="predicted"/>
<keyword evidence="6" id="KW-0378">Hydrolase</keyword>
<evidence type="ECO:0000256" key="3">
    <source>
        <dbReference type="ARBA" id="ARBA00022695"/>
    </source>
</evidence>
<gene>
    <name evidence="9" type="ORF">MTR67_026848</name>
</gene>
<dbReference type="CDD" id="cd01647">
    <property type="entry name" value="RT_LTR"/>
    <property type="match status" value="1"/>
</dbReference>
<dbReference type="CDD" id="cd09274">
    <property type="entry name" value="RNase_HI_RT_Ty3"/>
    <property type="match status" value="1"/>
</dbReference>
<accession>A0AAF0R2K1</accession>
<dbReference type="GO" id="GO:0003964">
    <property type="term" value="F:RNA-directed DNA polymerase activity"/>
    <property type="evidence" value="ECO:0007669"/>
    <property type="project" value="UniProtKB-KW"/>
</dbReference>
<dbReference type="InterPro" id="IPR041373">
    <property type="entry name" value="RT_RNaseH"/>
</dbReference>
<dbReference type="PANTHER" id="PTHR37984">
    <property type="entry name" value="PROTEIN CBG26694"/>
    <property type="match status" value="1"/>
</dbReference>
<protein>
    <recommendedName>
        <fullName evidence="8">Reverse transcriptase domain-containing protein</fullName>
    </recommendedName>
</protein>
<dbReference type="GO" id="GO:0004519">
    <property type="term" value="F:endonuclease activity"/>
    <property type="evidence" value="ECO:0007669"/>
    <property type="project" value="UniProtKB-KW"/>
</dbReference>
<keyword evidence="3" id="KW-0548">Nucleotidyltransferase</keyword>
<keyword evidence="2" id="KW-0808">Transferase</keyword>
<dbReference type="PROSITE" id="PS50878">
    <property type="entry name" value="RT_POL"/>
    <property type="match status" value="1"/>
</dbReference>
<dbReference type="InterPro" id="IPR050951">
    <property type="entry name" value="Retrovirus_Pol_polyprotein"/>
</dbReference>
<dbReference type="FunFam" id="3.10.10.10:FF:000007">
    <property type="entry name" value="Retrovirus-related Pol polyprotein from transposon 17.6-like Protein"/>
    <property type="match status" value="1"/>
</dbReference>
<dbReference type="Gene3D" id="3.30.70.270">
    <property type="match status" value="2"/>
</dbReference>
<evidence type="ECO:0000256" key="4">
    <source>
        <dbReference type="ARBA" id="ARBA00022722"/>
    </source>
</evidence>
<dbReference type="InterPro" id="IPR043128">
    <property type="entry name" value="Rev_trsase/Diguanyl_cyclase"/>
</dbReference>
<keyword evidence="4" id="KW-0540">Nuclease</keyword>
<evidence type="ECO:0000313" key="9">
    <source>
        <dbReference type="EMBL" id="WMV33463.1"/>
    </source>
</evidence>
<dbReference type="SUPFAM" id="SSF56672">
    <property type="entry name" value="DNA/RNA polymerases"/>
    <property type="match status" value="1"/>
</dbReference>
<dbReference type="EMBL" id="CP133617">
    <property type="protein sequence ID" value="WMV33463.1"/>
    <property type="molecule type" value="Genomic_DNA"/>
</dbReference>
<reference evidence="9" key="1">
    <citation type="submission" date="2023-08" db="EMBL/GenBank/DDBJ databases">
        <title>A de novo genome assembly of Solanum verrucosum Schlechtendal, a Mexican diploid species geographically isolated from the other diploid A-genome species in potato relatives.</title>
        <authorList>
            <person name="Hosaka K."/>
        </authorList>
    </citation>
    <scope>NUCLEOTIDE SEQUENCE</scope>
    <source>
        <tissue evidence="9">Young leaves</tissue>
    </source>
</reference>
<feature type="domain" description="Reverse transcriptase" evidence="8">
    <location>
        <begin position="139"/>
        <end position="318"/>
    </location>
</feature>
<sequence length="550" mass="63583">MNVLYHPGKANVVADTLSRLSTGSVAYVEEDKKELAKDVHLLAHLGVLFMDRQLWRDSSEWVRIFIGSGGGHGVLCYYGRLCVPNVGELRKQILTKAHNSREIDFGIDLLPDTQPISIPPYRMAPTELKELKEQLRDLLEKGFIRPSQSPWGAPVLFVKKKDGSLRMCIDYRQLNRVTVKNKYPLPRIDDLFDQLQGASHFSKIDLRSGYHQVKVRECDIPKTAFRTMYGHYEFVVMSFGLTNAPAIFMDLMNRVFKPYLDSFVVVFIDDILIYSHSEEEHMGHLRVVLQRLREEKLYAKYEKCEFWLKEVAFLGYVVSGDGIKVDPKKTDVIRNWPRPLTPSDIRSFLGLAGYYRRFVNEFSSIASPMTKLTQKKAKFEWTDECERSFQTLKDKLVSAPILSLLDGLKGFVVYCDASRVGLGCVLMQNGKVIAYASRQLKVHEKNYPTHDLELAAVVFALKIWRHYLYGVHVDVFTDHKSLQYVFTQKDLNLRQRRWLEFLKDYDMSVHYHPGQHEYTLDRSSCLRRPVKPLLKVTSSVLSEVELPRSL</sequence>
<dbReference type="FunFam" id="3.10.20.370:FF:000001">
    <property type="entry name" value="Retrovirus-related Pol polyprotein from transposon 17.6-like protein"/>
    <property type="match status" value="1"/>
</dbReference>
<dbReference type="PANTHER" id="PTHR37984:SF5">
    <property type="entry name" value="PROTEIN NYNRIN-LIKE"/>
    <property type="match status" value="1"/>
</dbReference>